<dbReference type="AlphaFoldDB" id="A0AAV4TLN4"/>
<evidence type="ECO:0000313" key="2">
    <source>
        <dbReference type="Proteomes" id="UP001054837"/>
    </source>
</evidence>
<keyword evidence="2" id="KW-1185">Reference proteome</keyword>
<name>A0AAV4TLN4_9ARAC</name>
<proteinExistence type="predicted"/>
<organism evidence="1 2">
    <name type="scientific">Caerostris darwini</name>
    <dbReference type="NCBI Taxonomy" id="1538125"/>
    <lineage>
        <taxon>Eukaryota</taxon>
        <taxon>Metazoa</taxon>
        <taxon>Ecdysozoa</taxon>
        <taxon>Arthropoda</taxon>
        <taxon>Chelicerata</taxon>
        <taxon>Arachnida</taxon>
        <taxon>Araneae</taxon>
        <taxon>Araneomorphae</taxon>
        <taxon>Entelegynae</taxon>
        <taxon>Araneoidea</taxon>
        <taxon>Araneidae</taxon>
        <taxon>Caerostris</taxon>
    </lineage>
</organism>
<gene>
    <name evidence="1" type="ORF">CDAR_125711</name>
</gene>
<comment type="caution">
    <text evidence="1">The sequence shown here is derived from an EMBL/GenBank/DDBJ whole genome shotgun (WGS) entry which is preliminary data.</text>
</comment>
<protein>
    <submittedName>
        <fullName evidence="1">Uncharacterized protein</fullName>
    </submittedName>
</protein>
<dbReference type="Proteomes" id="UP001054837">
    <property type="component" value="Unassembled WGS sequence"/>
</dbReference>
<dbReference type="EMBL" id="BPLQ01009858">
    <property type="protein sequence ID" value="GIY47035.1"/>
    <property type="molecule type" value="Genomic_DNA"/>
</dbReference>
<sequence length="222" mass="26077">MPLEHFRNPTVPHINYCVINLWVGKFFCIVREGGDEGSRWSVRVKLEWHNLTTVNSNVFASWGLTPDLLFTRTTLRRRPEKRILCVNRTLRETLGPGWKGFLKFSASIRLLTRARYVRELHEPSRDTVLRALSSQDSKSRKQRFDRSAVLQILLELQKNHLRSCERSETLATDGRFASTWQGVFDKPINRQNCYDAVFVFYQYLKYALTRKSLILLECHIMV</sequence>
<evidence type="ECO:0000313" key="1">
    <source>
        <dbReference type="EMBL" id="GIY47035.1"/>
    </source>
</evidence>
<accession>A0AAV4TLN4</accession>
<reference evidence="1 2" key="1">
    <citation type="submission" date="2021-06" db="EMBL/GenBank/DDBJ databases">
        <title>Caerostris darwini draft genome.</title>
        <authorList>
            <person name="Kono N."/>
            <person name="Arakawa K."/>
        </authorList>
    </citation>
    <scope>NUCLEOTIDE SEQUENCE [LARGE SCALE GENOMIC DNA]</scope>
</reference>